<proteinExistence type="predicted"/>
<accession>A0A6C0JXW5</accession>
<organism evidence="1">
    <name type="scientific">viral metagenome</name>
    <dbReference type="NCBI Taxonomy" id="1070528"/>
    <lineage>
        <taxon>unclassified sequences</taxon>
        <taxon>metagenomes</taxon>
        <taxon>organismal metagenomes</taxon>
    </lineage>
</organism>
<dbReference type="EMBL" id="MN740738">
    <property type="protein sequence ID" value="QHU09550.1"/>
    <property type="molecule type" value="Genomic_DNA"/>
</dbReference>
<name>A0A6C0JXW5_9ZZZZ</name>
<evidence type="ECO:0000313" key="1">
    <source>
        <dbReference type="EMBL" id="QHU09550.1"/>
    </source>
</evidence>
<dbReference type="AlphaFoldDB" id="A0A6C0JXW5"/>
<sequence>MRASPAPEVVDKLERLLSKGKENGTDPDLLATKVTLKAIELLSIPQCGGNPNKNNFISVTKSCFEKAFDVALNEAITIIHKGEFDPKLLATKIALRVSSVLLKASCSRLSKCATRRNRNNGNNTIGTIENEEVNNTRRIKNKTD</sequence>
<protein>
    <submittedName>
        <fullName evidence="1">Uncharacterized protein</fullName>
    </submittedName>
</protein>
<reference evidence="1" key="1">
    <citation type="journal article" date="2020" name="Nature">
        <title>Giant virus diversity and host interactions through global metagenomics.</title>
        <authorList>
            <person name="Schulz F."/>
            <person name="Roux S."/>
            <person name="Paez-Espino D."/>
            <person name="Jungbluth S."/>
            <person name="Walsh D.A."/>
            <person name="Denef V.J."/>
            <person name="McMahon K.D."/>
            <person name="Konstantinidis K.T."/>
            <person name="Eloe-Fadrosh E.A."/>
            <person name="Kyrpides N.C."/>
            <person name="Woyke T."/>
        </authorList>
    </citation>
    <scope>NUCLEOTIDE SEQUENCE</scope>
    <source>
        <strain evidence="1">GVMAG-S-1101164-105</strain>
    </source>
</reference>